<proteinExistence type="predicted"/>
<dbReference type="Gene3D" id="3.40.50.1000">
    <property type="entry name" value="HAD superfamily/HAD-like"/>
    <property type="match status" value="1"/>
</dbReference>
<reference evidence="2" key="1">
    <citation type="submission" date="2016-11" db="EMBL/GenBank/DDBJ databases">
        <authorList>
            <person name="Varghese N."/>
            <person name="Submissions S."/>
        </authorList>
    </citation>
    <scope>NUCLEOTIDE SEQUENCE [LARGE SCALE GENOMIC DNA]</scope>
    <source>
        <strain evidence="2">DSM 3071</strain>
    </source>
</reference>
<protein>
    <submittedName>
        <fullName evidence="1">Haloacid dehalogenase-like hydrolase</fullName>
    </submittedName>
</protein>
<dbReference type="Proteomes" id="UP000184278">
    <property type="component" value="Unassembled WGS sequence"/>
</dbReference>
<dbReference type="SUPFAM" id="SSF56784">
    <property type="entry name" value="HAD-like"/>
    <property type="match status" value="1"/>
</dbReference>
<dbReference type="InterPro" id="IPR023214">
    <property type="entry name" value="HAD_sf"/>
</dbReference>
<dbReference type="PANTHER" id="PTHR43434">
    <property type="entry name" value="PHOSPHOGLYCOLATE PHOSPHATASE"/>
    <property type="match status" value="1"/>
</dbReference>
<dbReference type="InterPro" id="IPR036412">
    <property type="entry name" value="HAD-like_sf"/>
</dbReference>
<dbReference type="GO" id="GO:0006281">
    <property type="term" value="P:DNA repair"/>
    <property type="evidence" value="ECO:0007669"/>
    <property type="project" value="TreeGrafter"/>
</dbReference>
<name>A0A1M5TR77_BUTFI</name>
<dbReference type="AlphaFoldDB" id="A0A1M5TR77"/>
<dbReference type="GeneID" id="89510524"/>
<keyword evidence="2" id="KW-1185">Reference proteome</keyword>
<evidence type="ECO:0000313" key="1">
    <source>
        <dbReference type="EMBL" id="SHH53096.1"/>
    </source>
</evidence>
<dbReference type="GO" id="GO:0008967">
    <property type="term" value="F:phosphoglycolate phosphatase activity"/>
    <property type="evidence" value="ECO:0007669"/>
    <property type="project" value="TreeGrafter"/>
</dbReference>
<keyword evidence="1" id="KW-0378">Hydrolase</keyword>
<evidence type="ECO:0000313" key="2">
    <source>
        <dbReference type="Proteomes" id="UP000184278"/>
    </source>
</evidence>
<dbReference type="InterPro" id="IPR050155">
    <property type="entry name" value="HAD-like_hydrolase_sf"/>
</dbReference>
<dbReference type="PANTHER" id="PTHR43434:SF1">
    <property type="entry name" value="PHOSPHOGLYCOLATE PHOSPHATASE"/>
    <property type="match status" value="1"/>
</dbReference>
<accession>A0A1M5TR77</accession>
<dbReference type="EMBL" id="FQXK01000005">
    <property type="protein sequence ID" value="SHH53096.1"/>
    <property type="molecule type" value="Genomic_DNA"/>
</dbReference>
<dbReference type="InterPro" id="IPR041492">
    <property type="entry name" value="HAD_2"/>
</dbReference>
<dbReference type="STRING" id="1121131.SAMN02745229_00597"/>
<dbReference type="RefSeq" id="WP_242951137.1">
    <property type="nucleotide sequence ID" value="NZ_FQXK01000005.1"/>
</dbReference>
<organism evidence="1 2">
    <name type="scientific">Butyrivibrio fibrisolvens DSM 3071</name>
    <dbReference type="NCBI Taxonomy" id="1121131"/>
    <lineage>
        <taxon>Bacteria</taxon>
        <taxon>Bacillati</taxon>
        <taxon>Bacillota</taxon>
        <taxon>Clostridia</taxon>
        <taxon>Lachnospirales</taxon>
        <taxon>Lachnospiraceae</taxon>
        <taxon>Butyrivibrio</taxon>
    </lineage>
</organism>
<dbReference type="Pfam" id="PF13419">
    <property type="entry name" value="HAD_2"/>
    <property type="match status" value="1"/>
</dbReference>
<sequence length="277" mass="31416">MSVFDTFTKKKDFIVCIDSDGCAIDSMNIKHIRCFGPCMVREWGLENWQEEILKSWNQVNLFTMTRGINRFKGLATALLEVNEKYMPIDGVEALSKWADEAPELSNRAVEAKISEDPIFAKALNWSKAVNEGIESLPKEEINPFEGVKDALIEIHKYCDVAVVSSANPEAVKAEWERFGLMEYVDLLCTQDMGSKAYCIGQIVKKGYAPENVLMCGDAVGDMEAARSNSVWFYPICVGQEQDSWKDFRNESLEIFASGKFSSEYQNELIDKFLYNLK</sequence>
<gene>
    <name evidence="1" type="ORF">SAMN02745229_00597</name>
</gene>